<dbReference type="Proteomes" id="UP000003704">
    <property type="component" value="Unassembled WGS sequence"/>
</dbReference>
<dbReference type="GO" id="GO:0000428">
    <property type="term" value="C:DNA-directed RNA polymerase complex"/>
    <property type="evidence" value="ECO:0007669"/>
    <property type="project" value="UniProtKB-KW"/>
</dbReference>
<evidence type="ECO:0000256" key="4">
    <source>
        <dbReference type="ARBA" id="ARBA00022478"/>
    </source>
</evidence>
<sequence length="85" mass="9222">MARVTTEDCQLHISNPFTLTQVAAKRARQLARGATSQLPFEDHKSTVVALQEIARGLVDASILGQADLPLVEAPKLELDSLDNLL</sequence>
<name>I8T3X8_9GAMM</name>
<comment type="subunit">
    <text evidence="11">The RNAP catalytic core consists of 2 alpha, 1 beta, 1 beta' and 1 omega subunit. When a sigma factor is associated with the core the holoenzyme is formed, which can initiate transcription.</text>
</comment>
<dbReference type="EC" id="2.7.7.6" evidence="2 11"/>
<gene>
    <name evidence="11" type="primary">rpoZ</name>
    <name evidence="12" type="ORF">WQQ_38150</name>
</gene>
<keyword evidence="4 11" id="KW-0240">DNA-directed RNA polymerase</keyword>
<dbReference type="PANTHER" id="PTHR34476:SF1">
    <property type="entry name" value="DNA-DIRECTED RNA POLYMERASE SUBUNIT OMEGA"/>
    <property type="match status" value="1"/>
</dbReference>
<dbReference type="Gene3D" id="3.90.940.10">
    <property type="match status" value="1"/>
</dbReference>
<dbReference type="GO" id="GO:0003677">
    <property type="term" value="F:DNA binding"/>
    <property type="evidence" value="ECO:0007669"/>
    <property type="project" value="UniProtKB-UniRule"/>
</dbReference>
<evidence type="ECO:0000256" key="6">
    <source>
        <dbReference type="ARBA" id="ARBA00022695"/>
    </source>
</evidence>
<organism evidence="12 13">
    <name type="scientific">Hydrocarboniphaga effusa AP103</name>
    <dbReference type="NCBI Taxonomy" id="1172194"/>
    <lineage>
        <taxon>Bacteria</taxon>
        <taxon>Pseudomonadati</taxon>
        <taxon>Pseudomonadota</taxon>
        <taxon>Gammaproteobacteria</taxon>
        <taxon>Nevskiales</taxon>
        <taxon>Nevskiaceae</taxon>
        <taxon>Hydrocarboniphaga</taxon>
    </lineage>
</organism>
<evidence type="ECO:0000256" key="1">
    <source>
        <dbReference type="ARBA" id="ARBA00006711"/>
    </source>
</evidence>
<evidence type="ECO:0000256" key="9">
    <source>
        <dbReference type="ARBA" id="ARBA00030998"/>
    </source>
</evidence>
<dbReference type="SMART" id="SM01409">
    <property type="entry name" value="RNA_pol_Rpb6"/>
    <property type="match status" value="1"/>
</dbReference>
<keyword evidence="13" id="KW-1185">Reference proteome</keyword>
<protein>
    <recommendedName>
        <fullName evidence="3 11">DNA-directed RNA polymerase subunit omega</fullName>
        <shortName evidence="11">RNAP omega subunit</shortName>
        <ecNumber evidence="2 11">2.7.7.6</ecNumber>
    </recommendedName>
    <alternativeName>
        <fullName evidence="9 11">RNA polymerase omega subunit</fullName>
    </alternativeName>
    <alternativeName>
        <fullName evidence="8 11">Transcriptase subunit omega</fullName>
    </alternativeName>
</protein>
<keyword evidence="7 11" id="KW-0804">Transcription</keyword>
<dbReference type="RefSeq" id="WP_007186750.1">
    <property type="nucleotide sequence ID" value="NZ_AKGD01000003.1"/>
</dbReference>
<dbReference type="SUPFAM" id="SSF63562">
    <property type="entry name" value="RPB6/omega subunit-like"/>
    <property type="match status" value="1"/>
</dbReference>
<keyword evidence="6 11" id="KW-0548">Nucleotidyltransferase</keyword>
<evidence type="ECO:0000256" key="8">
    <source>
        <dbReference type="ARBA" id="ARBA00029924"/>
    </source>
</evidence>
<dbReference type="HAMAP" id="MF_00366">
    <property type="entry name" value="RNApol_bact_RpoZ"/>
    <property type="match status" value="1"/>
</dbReference>
<proteinExistence type="inferred from homology"/>
<evidence type="ECO:0000256" key="3">
    <source>
        <dbReference type="ARBA" id="ARBA00013725"/>
    </source>
</evidence>
<dbReference type="InterPro" id="IPR006110">
    <property type="entry name" value="Pol_omega/Rpo6/RPB6"/>
</dbReference>
<keyword evidence="5 11" id="KW-0808">Transferase</keyword>
<dbReference type="GO" id="GO:0006351">
    <property type="term" value="P:DNA-templated transcription"/>
    <property type="evidence" value="ECO:0007669"/>
    <property type="project" value="UniProtKB-UniRule"/>
</dbReference>
<accession>I8T3X8</accession>
<dbReference type="Pfam" id="PF01192">
    <property type="entry name" value="RNA_pol_Rpb6"/>
    <property type="match status" value="1"/>
</dbReference>
<dbReference type="PATRIC" id="fig|1172194.4.peg.3703"/>
<dbReference type="GO" id="GO:0003899">
    <property type="term" value="F:DNA-directed RNA polymerase activity"/>
    <property type="evidence" value="ECO:0007669"/>
    <property type="project" value="UniProtKB-UniRule"/>
</dbReference>
<reference evidence="12 13" key="1">
    <citation type="journal article" date="2012" name="J. Bacteriol.">
        <title>Genome Sequence of n-Alkane-Degrading Hydrocarboniphaga effusa Strain AP103T (ATCC BAA-332T).</title>
        <authorList>
            <person name="Chang H.K."/>
            <person name="Zylstra G.J."/>
            <person name="Chae J.C."/>
        </authorList>
    </citation>
    <scope>NUCLEOTIDE SEQUENCE [LARGE SCALE GENOMIC DNA]</scope>
    <source>
        <strain evidence="12 13">AP103</strain>
    </source>
</reference>
<dbReference type="AlphaFoldDB" id="I8T3X8"/>
<dbReference type="EMBL" id="AKGD01000003">
    <property type="protein sequence ID" value="EIT68620.1"/>
    <property type="molecule type" value="Genomic_DNA"/>
</dbReference>
<dbReference type="OrthoDB" id="9796300at2"/>
<dbReference type="InterPro" id="IPR036161">
    <property type="entry name" value="RPB6/omega-like_sf"/>
</dbReference>
<comment type="similarity">
    <text evidence="1 11">Belongs to the RNA polymerase subunit omega family.</text>
</comment>
<evidence type="ECO:0000256" key="5">
    <source>
        <dbReference type="ARBA" id="ARBA00022679"/>
    </source>
</evidence>
<comment type="function">
    <text evidence="11">Promotes RNA polymerase assembly. Latches the N- and C-terminal regions of the beta' subunit thereby facilitating its interaction with the beta and alpha subunits.</text>
</comment>
<dbReference type="InterPro" id="IPR003716">
    <property type="entry name" value="DNA-dir_RNA_pol_omega"/>
</dbReference>
<evidence type="ECO:0000256" key="11">
    <source>
        <dbReference type="HAMAP-Rule" id="MF_00366"/>
    </source>
</evidence>
<evidence type="ECO:0000256" key="10">
    <source>
        <dbReference type="ARBA" id="ARBA00048552"/>
    </source>
</evidence>
<evidence type="ECO:0000256" key="7">
    <source>
        <dbReference type="ARBA" id="ARBA00023163"/>
    </source>
</evidence>
<evidence type="ECO:0000256" key="2">
    <source>
        <dbReference type="ARBA" id="ARBA00012418"/>
    </source>
</evidence>
<comment type="catalytic activity">
    <reaction evidence="10 11">
        <text>RNA(n) + a ribonucleoside 5'-triphosphate = RNA(n+1) + diphosphate</text>
        <dbReference type="Rhea" id="RHEA:21248"/>
        <dbReference type="Rhea" id="RHEA-COMP:14527"/>
        <dbReference type="Rhea" id="RHEA-COMP:17342"/>
        <dbReference type="ChEBI" id="CHEBI:33019"/>
        <dbReference type="ChEBI" id="CHEBI:61557"/>
        <dbReference type="ChEBI" id="CHEBI:140395"/>
        <dbReference type="EC" id="2.7.7.6"/>
    </reaction>
</comment>
<dbReference type="STRING" id="1172194.WQQ_38150"/>
<evidence type="ECO:0000313" key="13">
    <source>
        <dbReference type="Proteomes" id="UP000003704"/>
    </source>
</evidence>
<dbReference type="PANTHER" id="PTHR34476">
    <property type="entry name" value="DNA-DIRECTED RNA POLYMERASE SUBUNIT OMEGA"/>
    <property type="match status" value="1"/>
</dbReference>
<evidence type="ECO:0000313" key="12">
    <source>
        <dbReference type="EMBL" id="EIT68620.1"/>
    </source>
</evidence>
<dbReference type="NCBIfam" id="TIGR00690">
    <property type="entry name" value="rpoZ"/>
    <property type="match status" value="1"/>
</dbReference>
<comment type="caution">
    <text evidence="12">The sequence shown here is derived from an EMBL/GenBank/DDBJ whole genome shotgun (WGS) entry which is preliminary data.</text>
</comment>